<sequence length="172" mass="18847">MLIGNGKVLLRYSDTHTELPLLAWAVNSQFPVFLHCERRKAGNCSFTASLIVFILDFPGFLRSEWRKAGNCSFTAGPIGGKVDFPAFLRSEWGKTGNCSFTAARIGGKVVFPVFLRSERRKAGICIYAAGTCGGDLSIRFFILFSHLLLVGGAWVGAHFHKMKDGDARITIG</sequence>
<dbReference type="Proteomes" id="UP001234297">
    <property type="component" value="Chromosome 4"/>
</dbReference>
<proteinExistence type="predicted"/>
<dbReference type="EMBL" id="CM056812">
    <property type="protein sequence ID" value="KAJ8618335.1"/>
    <property type="molecule type" value="Genomic_DNA"/>
</dbReference>
<organism evidence="1 2">
    <name type="scientific">Persea americana</name>
    <name type="common">Avocado</name>
    <dbReference type="NCBI Taxonomy" id="3435"/>
    <lineage>
        <taxon>Eukaryota</taxon>
        <taxon>Viridiplantae</taxon>
        <taxon>Streptophyta</taxon>
        <taxon>Embryophyta</taxon>
        <taxon>Tracheophyta</taxon>
        <taxon>Spermatophyta</taxon>
        <taxon>Magnoliopsida</taxon>
        <taxon>Magnoliidae</taxon>
        <taxon>Laurales</taxon>
        <taxon>Lauraceae</taxon>
        <taxon>Persea</taxon>
    </lineage>
</organism>
<evidence type="ECO:0000313" key="1">
    <source>
        <dbReference type="EMBL" id="KAJ8618335.1"/>
    </source>
</evidence>
<reference evidence="1 2" key="1">
    <citation type="journal article" date="2022" name="Hortic Res">
        <title>A haplotype resolved chromosomal level avocado genome allows analysis of novel avocado genes.</title>
        <authorList>
            <person name="Nath O."/>
            <person name="Fletcher S.J."/>
            <person name="Hayward A."/>
            <person name="Shaw L.M."/>
            <person name="Masouleh A.K."/>
            <person name="Furtado A."/>
            <person name="Henry R.J."/>
            <person name="Mitter N."/>
        </authorList>
    </citation>
    <scope>NUCLEOTIDE SEQUENCE [LARGE SCALE GENOMIC DNA]</scope>
    <source>
        <strain evidence="2">cv. Hass</strain>
    </source>
</reference>
<protein>
    <submittedName>
        <fullName evidence="1">Uncharacterized protein</fullName>
    </submittedName>
</protein>
<gene>
    <name evidence="1" type="ORF">MRB53_014521</name>
</gene>
<name>A0ACC2KB66_PERAE</name>
<comment type="caution">
    <text evidence="1">The sequence shown here is derived from an EMBL/GenBank/DDBJ whole genome shotgun (WGS) entry which is preliminary data.</text>
</comment>
<keyword evidence="2" id="KW-1185">Reference proteome</keyword>
<evidence type="ECO:0000313" key="2">
    <source>
        <dbReference type="Proteomes" id="UP001234297"/>
    </source>
</evidence>
<accession>A0ACC2KB66</accession>